<keyword evidence="5" id="KW-1185">Reference proteome</keyword>
<dbReference type="STRING" id="4565.A0A3B5Z4K2"/>
<feature type="coiled-coil region" evidence="2">
    <location>
        <begin position="137"/>
        <end position="207"/>
    </location>
</feature>
<dbReference type="Gramene" id="TraesCS1B02G438400.1">
    <property type="protein sequence ID" value="TraesCS1B02G438400.1.cds1"/>
    <property type="gene ID" value="TraesCS1B02G438400"/>
</dbReference>
<keyword evidence="1" id="KW-0677">Repeat</keyword>
<dbReference type="EnsemblPlants" id="TraesCS1B02G438400.1">
    <property type="protein sequence ID" value="TraesCS1B02G438400.1.cds1"/>
    <property type="gene ID" value="TraesCS1B02G438400"/>
</dbReference>
<sequence>MEMVPRGMASLKNLVKLCIGVCKFDKEGLQVLMGMPSLAYLQLCLIHVIEEKLTVGSNGFRLLKVFHFKYTPASPFVSEQTASGGLRISENKKRDGLRLTFAPGSVPAFRWLCLDLSPMFVAPDFFANLGVEHLPGLAQLEVKINCYRAALDKVEALESSVEKAINLHPNREIHVGRVKDYGMFKDEKEWEEAVLKERKEKEEILRQLRDGRFARRNET</sequence>
<dbReference type="Proteomes" id="UP000019116">
    <property type="component" value="Chromosome 1B"/>
</dbReference>
<evidence type="ECO:0000313" key="5">
    <source>
        <dbReference type="Proteomes" id="UP000019116"/>
    </source>
</evidence>
<evidence type="ECO:0000256" key="1">
    <source>
        <dbReference type="ARBA" id="ARBA00022737"/>
    </source>
</evidence>
<keyword evidence="2" id="KW-0175">Coiled coil</keyword>
<accession>A0A3B5Z4K2</accession>
<dbReference type="AlphaFoldDB" id="A0A3B5Z4K2"/>
<organism evidence="4">
    <name type="scientific">Triticum aestivum</name>
    <name type="common">Wheat</name>
    <dbReference type="NCBI Taxonomy" id="4565"/>
    <lineage>
        <taxon>Eukaryota</taxon>
        <taxon>Viridiplantae</taxon>
        <taxon>Streptophyta</taxon>
        <taxon>Embryophyta</taxon>
        <taxon>Tracheophyta</taxon>
        <taxon>Spermatophyta</taxon>
        <taxon>Magnoliopsida</taxon>
        <taxon>Liliopsida</taxon>
        <taxon>Poales</taxon>
        <taxon>Poaceae</taxon>
        <taxon>BOP clade</taxon>
        <taxon>Pooideae</taxon>
        <taxon>Triticodae</taxon>
        <taxon>Triticeae</taxon>
        <taxon>Triticinae</taxon>
        <taxon>Triticum</taxon>
    </lineage>
</organism>
<dbReference type="InterPro" id="IPR055414">
    <property type="entry name" value="LRR_R13L4/SHOC2-like"/>
</dbReference>
<evidence type="ECO:0000259" key="3">
    <source>
        <dbReference type="Pfam" id="PF23598"/>
    </source>
</evidence>
<evidence type="ECO:0000313" key="4">
    <source>
        <dbReference type="EnsemblPlants" id="TraesCS1B02G438400.1.cds1"/>
    </source>
</evidence>
<dbReference type="Pfam" id="PF23598">
    <property type="entry name" value="LRR_14"/>
    <property type="match status" value="1"/>
</dbReference>
<dbReference type="Gramene" id="TraesCS1B03G1180500.1">
    <property type="protein sequence ID" value="TraesCS1B03G1180500.1.CDS1"/>
    <property type="gene ID" value="TraesCS1B03G1180500"/>
</dbReference>
<reference evidence="4" key="1">
    <citation type="submission" date="2018-08" db="EMBL/GenBank/DDBJ databases">
        <authorList>
            <person name="Rossello M."/>
        </authorList>
    </citation>
    <scope>NUCLEOTIDE SEQUENCE [LARGE SCALE GENOMIC DNA]</scope>
    <source>
        <strain evidence="4">cv. Chinese Spring</strain>
    </source>
</reference>
<name>A0A3B5Z4K2_WHEAT</name>
<protein>
    <recommendedName>
        <fullName evidence="3">Disease resistance R13L4/SHOC-2-like LRR domain-containing protein</fullName>
    </recommendedName>
</protein>
<reference evidence="4" key="2">
    <citation type="submission" date="2018-10" db="UniProtKB">
        <authorList>
            <consortium name="EnsemblPlants"/>
        </authorList>
    </citation>
    <scope>IDENTIFICATION</scope>
</reference>
<feature type="domain" description="Disease resistance R13L4/SHOC-2-like LRR" evidence="3">
    <location>
        <begin position="3"/>
        <end position="171"/>
    </location>
</feature>
<evidence type="ECO:0000256" key="2">
    <source>
        <dbReference type="SAM" id="Coils"/>
    </source>
</evidence>
<proteinExistence type="predicted"/>